<accession>A0A6I3J7T8</accession>
<evidence type="ECO:0000256" key="1">
    <source>
        <dbReference type="SAM" id="MobiDB-lite"/>
    </source>
</evidence>
<evidence type="ECO:0008006" key="5">
    <source>
        <dbReference type="Google" id="ProtNLM"/>
    </source>
</evidence>
<keyword evidence="2" id="KW-0732">Signal</keyword>
<comment type="caution">
    <text evidence="3">The sequence shown here is derived from an EMBL/GenBank/DDBJ whole genome shotgun (WGS) entry which is preliminary data.</text>
</comment>
<evidence type="ECO:0000313" key="3">
    <source>
        <dbReference type="EMBL" id="MTB94249.1"/>
    </source>
</evidence>
<dbReference type="Gene3D" id="2.60.40.10">
    <property type="entry name" value="Immunoglobulins"/>
    <property type="match status" value="2"/>
</dbReference>
<feature type="signal peptide" evidence="2">
    <location>
        <begin position="1"/>
        <end position="19"/>
    </location>
</feature>
<dbReference type="InterPro" id="IPR013783">
    <property type="entry name" value="Ig-like_fold"/>
</dbReference>
<dbReference type="SUPFAM" id="SSF49373">
    <property type="entry name" value="Invasin/intimin cell-adhesion fragments"/>
    <property type="match status" value="1"/>
</dbReference>
<gene>
    <name evidence="3" type="ORF">GGQ22_04050</name>
</gene>
<dbReference type="RefSeq" id="WP_154613961.1">
    <property type="nucleotide sequence ID" value="NZ_CP053660.1"/>
</dbReference>
<dbReference type="EMBL" id="WLCI01000003">
    <property type="protein sequence ID" value="MTB94249.1"/>
    <property type="molecule type" value="Genomic_DNA"/>
</dbReference>
<feature type="region of interest" description="Disordered" evidence="1">
    <location>
        <begin position="542"/>
        <end position="589"/>
    </location>
</feature>
<proteinExistence type="predicted"/>
<reference evidence="3 4" key="1">
    <citation type="submission" date="2019-10" db="EMBL/GenBank/DDBJ databases">
        <title>Nocardioides novel species isolated from the excrement of Marmot.</title>
        <authorList>
            <person name="Zhang G."/>
        </authorList>
    </citation>
    <scope>NUCLEOTIDE SEQUENCE [LARGE SCALE GENOMIC DNA]</scope>
    <source>
        <strain evidence="4">zg-579</strain>
    </source>
</reference>
<sequence>MRSIGFKRGLAAASVSALAVTGLPIAASATSVADQVGAGKVVLYSQFNSGNEASSRADGTDGTIRLAAGAGSDVSAVTFSYSVGGGYDTIATVSERNDDGLFTSEWTPPASAQGTTVTLRASATVGGSTVNADRASVEVAAPGGTANTVNLAQGAQLGVFQQPYGLLRNDQLVRVSGTTSATSGNVAISRLDGNGASQDSDNIPVTTAPGATTGVFAGAYDITGYPYAEGAVDQIVLGADRDTDDVEGYTLYRQTITTVAASADRTQVPAGQDATVTVKVTDQNGAPVVGAEVRSSAGLLTLPQYTDADGLARFDQGAGSAYYYANATNGDSYEESLGDKRSAEIAVTQYSATPAKLLGESADGAAFDRDESADGDITVQVQDQNGNDQAVALRTVRYYWVITPFDGSPATVRSPATGTSTTRTDLNGQATIPLPADQESGTYELFAELAAAPLIGTGAIASSKVLTVKTGEASVGYAAAGPEQATAGTSHVVTGSLELEDGTGLAGRPIALTFQRGTESGPGAGTAGDAGFADASGAVTTTRTVTTGNDGSFTVTVKDPTENPQPEEKGGNIDAVPTGNTDGATNDHGVDFLKSVAAGKVEIAPETPLSQDGKTPGRPVSSQVTVSSAEGAPLANQTVTLTTDKGFFTPYAATAAELTPDPAPAAGSDAGEFKDSGTSITVRTDNQGVARFTLAIERDTGFDDDGKVDATVTATVGGVNDTETVDWTSANPVNGGKVRVELAPDAAQESGVLPKAPISDEVFFDLFTEDQFGNLVGGETVGISDDAPGAQASAATAQSDFAKDGDFSVTATAGGSAAVTASWQTEANRYSAATPPVATPGTETVTGSQTVEFYEVDYAASTFTLGHSGADTQRTGSTVTSTYTALDQNGEPIADLFVQFFRSGPDGNGNGEGSQTGGLLGQDGTLEYVFQGGRAGVATITAVGRQGSANGVTVPAAQRTDRVTFTGGGTSLQAIVAKLTGTNLANGKDKLTIKATPKAKGAKVKLFKVKANGKRVLVSTGKLGAKGKKAFTVKDTNGKTRTTYIAVVAKTARTKADTTAKTAVK</sequence>
<feature type="region of interest" description="Disordered" evidence="1">
    <location>
        <begin position="604"/>
        <end position="627"/>
    </location>
</feature>
<dbReference type="AlphaFoldDB" id="A0A6I3J7T8"/>
<keyword evidence="4" id="KW-1185">Reference proteome</keyword>
<dbReference type="InterPro" id="IPR008964">
    <property type="entry name" value="Invasin/intimin_cell_adhesion"/>
</dbReference>
<dbReference type="GO" id="GO:0005975">
    <property type="term" value="P:carbohydrate metabolic process"/>
    <property type="evidence" value="ECO:0007669"/>
    <property type="project" value="UniProtKB-ARBA"/>
</dbReference>
<organism evidence="3 4">
    <name type="scientific">Nocardioides marmotae</name>
    <dbReference type="NCBI Taxonomy" id="2663857"/>
    <lineage>
        <taxon>Bacteria</taxon>
        <taxon>Bacillati</taxon>
        <taxon>Actinomycetota</taxon>
        <taxon>Actinomycetes</taxon>
        <taxon>Propionibacteriales</taxon>
        <taxon>Nocardioidaceae</taxon>
        <taxon>Nocardioides</taxon>
    </lineage>
</organism>
<dbReference type="Proteomes" id="UP000433406">
    <property type="component" value="Unassembled WGS sequence"/>
</dbReference>
<evidence type="ECO:0000256" key="2">
    <source>
        <dbReference type="SAM" id="SignalP"/>
    </source>
</evidence>
<name>A0A6I3J7T8_9ACTN</name>
<protein>
    <recommendedName>
        <fullName evidence="5">Big-1 domain-containing protein</fullName>
    </recommendedName>
</protein>
<evidence type="ECO:0000313" key="4">
    <source>
        <dbReference type="Proteomes" id="UP000433406"/>
    </source>
</evidence>
<feature type="chain" id="PRO_5038427755" description="Big-1 domain-containing protein" evidence="2">
    <location>
        <begin position="20"/>
        <end position="1065"/>
    </location>
</feature>